<dbReference type="Proteomes" id="UP000319449">
    <property type="component" value="Unassembled WGS sequence"/>
</dbReference>
<dbReference type="SUPFAM" id="SSF88723">
    <property type="entry name" value="PIN domain-like"/>
    <property type="match status" value="1"/>
</dbReference>
<feature type="domain" description="PIN" evidence="1">
    <location>
        <begin position="2"/>
        <end position="110"/>
    </location>
</feature>
<gene>
    <name evidence="2" type="ORF">JN12_00364</name>
</gene>
<proteinExistence type="predicted"/>
<dbReference type="InterPro" id="IPR002716">
    <property type="entry name" value="PIN_dom"/>
</dbReference>
<dbReference type="AlphaFoldDB" id="A0A562WTX7"/>
<organism evidence="2 3">
    <name type="scientific">Geobacter argillaceus</name>
    <dbReference type="NCBI Taxonomy" id="345631"/>
    <lineage>
        <taxon>Bacteria</taxon>
        <taxon>Pseudomonadati</taxon>
        <taxon>Thermodesulfobacteriota</taxon>
        <taxon>Desulfuromonadia</taxon>
        <taxon>Geobacterales</taxon>
        <taxon>Geobacteraceae</taxon>
        <taxon>Geobacter</taxon>
    </lineage>
</organism>
<evidence type="ECO:0000313" key="2">
    <source>
        <dbReference type="EMBL" id="TWJ32953.1"/>
    </source>
</evidence>
<dbReference type="Gene3D" id="3.40.50.1010">
    <property type="entry name" value="5'-nuclease"/>
    <property type="match status" value="1"/>
</dbReference>
<comment type="caution">
    <text evidence="2">The sequence shown here is derived from an EMBL/GenBank/DDBJ whole genome shotgun (WGS) entry which is preliminary data.</text>
</comment>
<dbReference type="InterPro" id="IPR029060">
    <property type="entry name" value="PIN-like_dom_sf"/>
</dbReference>
<protein>
    <recommendedName>
        <fullName evidence="1">PIN domain-containing protein</fullName>
    </recommendedName>
</protein>
<dbReference type="RefSeq" id="WP_145017490.1">
    <property type="nucleotide sequence ID" value="NZ_VLLN01000002.1"/>
</dbReference>
<name>A0A562WTX7_9BACT</name>
<evidence type="ECO:0000313" key="3">
    <source>
        <dbReference type="Proteomes" id="UP000319449"/>
    </source>
</evidence>
<dbReference type="EMBL" id="VLLN01000002">
    <property type="protein sequence ID" value="TWJ32953.1"/>
    <property type="molecule type" value="Genomic_DNA"/>
</dbReference>
<accession>A0A562WTX7</accession>
<dbReference type="OrthoDB" id="329172at2"/>
<reference evidence="2 3" key="1">
    <citation type="submission" date="2019-07" db="EMBL/GenBank/DDBJ databases">
        <title>Genomic Encyclopedia of Archaeal and Bacterial Type Strains, Phase II (KMG-II): from individual species to whole genera.</title>
        <authorList>
            <person name="Goeker M."/>
        </authorList>
    </citation>
    <scope>NUCLEOTIDE SEQUENCE [LARGE SCALE GENOMIC DNA]</scope>
    <source>
        <strain evidence="2 3">ATCC BAA-1139</strain>
    </source>
</reference>
<evidence type="ECO:0000259" key="1">
    <source>
        <dbReference type="Pfam" id="PF01850"/>
    </source>
</evidence>
<keyword evidence="3" id="KW-1185">Reference proteome</keyword>
<sequence>MILVDTSVWVEHLRSGTVELEALLRDGHVACHPFILGELACGNLKNRTEILSLLQDLPMTSHADDDEVIRFIEDHKLMGKGLGYIDIHLLMSALLTRMPLWTRDKRLHEVSLALLPTH</sequence>
<dbReference type="Pfam" id="PF01850">
    <property type="entry name" value="PIN"/>
    <property type="match status" value="1"/>
</dbReference>